<keyword evidence="2" id="KW-0732">Signal</keyword>
<evidence type="ECO:0000313" key="4">
    <source>
        <dbReference type="Proteomes" id="UP000318141"/>
    </source>
</evidence>
<keyword evidence="4" id="KW-1185">Reference proteome</keyword>
<protein>
    <recommendedName>
        <fullName evidence="5">Lipoprotein</fullName>
    </recommendedName>
</protein>
<dbReference type="Proteomes" id="UP000318141">
    <property type="component" value="Unassembled WGS sequence"/>
</dbReference>
<dbReference type="OrthoDB" id="8970578at2"/>
<evidence type="ECO:0000256" key="1">
    <source>
        <dbReference type="SAM" id="MobiDB-lite"/>
    </source>
</evidence>
<evidence type="ECO:0000313" key="3">
    <source>
        <dbReference type="EMBL" id="TWG79963.1"/>
    </source>
</evidence>
<proteinExistence type="predicted"/>
<accession>A0A562B4C5</accession>
<feature type="region of interest" description="Disordered" evidence="1">
    <location>
        <begin position="113"/>
        <end position="140"/>
    </location>
</feature>
<evidence type="ECO:0008006" key="5">
    <source>
        <dbReference type="Google" id="ProtNLM"/>
    </source>
</evidence>
<name>A0A562B4C5_9BURK</name>
<evidence type="ECO:0000256" key="2">
    <source>
        <dbReference type="SAM" id="SignalP"/>
    </source>
</evidence>
<reference evidence="3 4" key="1">
    <citation type="submission" date="2019-07" db="EMBL/GenBank/DDBJ databases">
        <title>Genome sequencing of lignin-degrading bacterial isolates.</title>
        <authorList>
            <person name="Gladden J."/>
        </authorList>
    </citation>
    <scope>NUCLEOTIDE SEQUENCE [LARGE SCALE GENOMIC DNA]</scope>
    <source>
        <strain evidence="3 4">J11</strain>
    </source>
</reference>
<sequence>MSIGKSTSTHRLRRLLFVAALCGVAAVAACGTSPAEPPPGAISDDRALGDILVSFTPPPVTTSLQAGEVLGQIEGPVRFVVKRPMSGGVWLVTAITAQPDATLDQALQTLRGQPRVQHAEPDRLLRPHRTIPQGRDMPAD</sequence>
<feature type="chain" id="PRO_5021743280" description="Lipoprotein" evidence="2">
    <location>
        <begin position="29"/>
        <end position="140"/>
    </location>
</feature>
<gene>
    <name evidence="3" type="ORF">L602_005600000130</name>
</gene>
<feature type="signal peptide" evidence="2">
    <location>
        <begin position="1"/>
        <end position="28"/>
    </location>
</feature>
<dbReference type="PROSITE" id="PS51257">
    <property type="entry name" value="PROKAR_LIPOPROTEIN"/>
    <property type="match status" value="1"/>
</dbReference>
<organism evidence="3 4">
    <name type="scientific">Cupriavidus gilardii J11</name>
    <dbReference type="NCBI Taxonomy" id="936133"/>
    <lineage>
        <taxon>Bacteria</taxon>
        <taxon>Pseudomonadati</taxon>
        <taxon>Pseudomonadota</taxon>
        <taxon>Betaproteobacteria</taxon>
        <taxon>Burkholderiales</taxon>
        <taxon>Burkholderiaceae</taxon>
        <taxon>Cupriavidus</taxon>
    </lineage>
</organism>
<dbReference type="EMBL" id="VLJN01000052">
    <property type="protein sequence ID" value="TWG79963.1"/>
    <property type="molecule type" value="Genomic_DNA"/>
</dbReference>
<comment type="caution">
    <text evidence="3">The sequence shown here is derived from an EMBL/GenBank/DDBJ whole genome shotgun (WGS) entry which is preliminary data.</text>
</comment>
<dbReference type="AlphaFoldDB" id="A0A562B4C5"/>